<proteinExistence type="predicted"/>
<organism evidence="3">
    <name type="scientific">Schaalia odontolytica</name>
    <dbReference type="NCBI Taxonomy" id="1660"/>
    <lineage>
        <taxon>Bacteria</taxon>
        <taxon>Bacillati</taxon>
        <taxon>Actinomycetota</taxon>
        <taxon>Actinomycetes</taxon>
        <taxon>Actinomycetales</taxon>
        <taxon>Actinomycetaceae</taxon>
        <taxon>Schaalia</taxon>
    </lineage>
</organism>
<reference evidence="3" key="1">
    <citation type="submission" date="2019-11" db="EMBL/GenBank/DDBJ databases">
        <authorList>
            <person name="Feng L."/>
        </authorList>
    </citation>
    <scope>NUCLEOTIDE SEQUENCE</scope>
    <source>
        <strain evidence="3">AodontolyticusLFYP35</strain>
    </source>
</reference>
<evidence type="ECO:0008006" key="4">
    <source>
        <dbReference type="Google" id="ProtNLM"/>
    </source>
</evidence>
<dbReference type="Pfam" id="PF14029">
    <property type="entry name" value="DUF4244"/>
    <property type="match status" value="1"/>
</dbReference>
<keyword evidence="2" id="KW-0472">Membrane</keyword>
<evidence type="ECO:0000313" key="3">
    <source>
        <dbReference type="EMBL" id="VYS82487.1"/>
    </source>
</evidence>
<protein>
    <recommendedName>
        <fullName evidence="4">DUF4244 domain-containing protein</fullName>
    </recommendedName>
</protein>
<dbReference type="AlphaFoldDB" id="A0A6N2RMY9"/>
<keyword evidence="2" id="KW-0812">Transmembrane</keyword>
<sequence>MSTEETLHDDRDPKSEMMTDPEEGSTTVEYAIGALATAGFAGLLLVVLKSGVVQSALEQLISSALSIS</sequence>
<evidence type="ECO:0000256" key="2">
    <source>
        <dbReference type="SAM" id="Phobius"/>
    </source>
</evidence>
<gene>
    <name evidence="3" type="ORF">AOLFYP35_00449</name>
</gene>
<dbReference type="InterPro" id="IPR025338">
    <property type="entry name" value="DUF4244"/>
</dbReference>
<accession>A0A6N2RMY9</accession>
<feature type="transmembrane region" description="Helical" evidence="2">
    <location>
        <begin position="30"/>
        <end position="48"/>
    </location>
</feature>
<evidence type="ECO:0000256" key="1">
    <source>
        <dbReference type="SAM" id="MobiDB-lite"/>
    </source>
</evidence>
<dbReference type="EMBL" id="CACRSM010000002">
    <property type="protein sequence ID" value="VYS82487.1"/>
    <property type="molecule type" value="Genomic_DNA"/>
</dbReference>
<name>A0A6N2RMY9_9ACTO</name>
<feature type="compositionally biased region" description="Basic and acidic residues" evidence="1">
    <location>
        <begin position="1"/>
        <end position="17"/>
    </location>
</feature>
<keyword evidence="2" id="KW-1133">Transmembrane helix</keyword>
<feature type="region of interest" description="Disordered" evidence="1">
    <location>
        <begin position="1"/>
        <end position="25"/>
    </location>
</feature>